<feature type="transmembrane region" description="Helical" evidence="6">
    <location>
        <begin position="63"/>
        <end position="86"/>
    </location>
</feature>
<dbReference type="InterPro" id="IPR052954">
    <property type="entry name" value="GPCR-Ligand_Int"/>
</dbReference>
<dbReference type="InterPro" id="IPR017452">
    <property type="entry name" value="GPCR_Rhodpsn_7TM"/>
</dbReference>
<comment type="caution">
    <text evidence="8">The sequence shown here is derived from an EMBL/GenBank/DDBJ whole genome shotgun (WGS) entry which is preliminary data.</text>
</comment>
<dbReference type="GO" id="GO:0016020">
    <property type="term" value="C:membrane"/>
    <property type="evidence" value="ECO:0007669"/>
    <property type="project" value="UniProtKB-SubCell"/>
</dbReference>
<protein>
    <recommendedName>
        <fullName evidence="7">G-protein coupled receptors family 1 profile domain-containing protein</fullName>
    </recommendedName>
</protein>
<dbReference type="InterPro" id="IPR000276">
    <property type="entry name" value="GPCR_Rhodpsn"/>
</dbReference>
<evidence type="ECO:0000256" key="2">
    <source>
        <dbReference type="ARBA" id="ARBA00022692"/>
    </source>
</evidence>
<dbReference type="GO" id="GO:0004930">
    <property type="term" value="F:G protein-coupled receptor activity"/>
    <property type="evidence" value="ECO:0007669"/>
    <property type="project" value="InterPro"/>
</dbReference>
<evidence type="ECO:0000256" key="4">
    <source>
        <dbReference type="ARBA" id="ARBA00023136"/>
    </source>
</evidence>
<dbReference type="Gene3D" id="1.10.150.50">
    <property type="entry name" value="Transcription Factor, Ets-1"/>
    <property type="match status" value="1"/>
</dbReference>
<dbReference type="Gene3D" id="1.20.1070.10">
    <property type="entry name" value="Rhodopsin 7-helix transmembrane proteins"/>
    <property type="match status" value="1"/>
</dbReference>
<dbReference type="Proteomes" id="UP000663860">
    <property type="component" value="Unassembled WGS sequence"/>
</dbReference>
<evidence type="ECO:0000313" key="8">
    <source>
        <dbReference type="EMBL" id="CAF1048855.1"/>
    </source>
</evidence>
<sequence>MDALLNTTNDTSDVDYAFTYLSTTSQIIHCILLSIYFIFGIVGNTLNIFLFIRSALSRTSSSVYLLCGSIGDLSVTIFIIPFRIFADGFNLDLTSYSLLSCRLVSYLYYVALTVPRFCIILANADRWAASCVQANRRKFASIYVARRLVPVIIVVCCLLYSHIFVTFTTDYTPPPPFCSVNDYYSVPILLLQLITYSIVPPFFMAFFSIGIILNSMQRRHRTAPTTIQLVTILPMNTMIRRKRRPLNQMQVMLICQAMIDCVLTLPFSLINLASLLVDNDNSFLTLYSKQTLNHSPSHYMLRIELSSTGDTNSLAKQHIDQMDSLQTTYLSKMLSNLSSNEVRTKMVSSIKTLDKLSIDELYEYLLRLDLNSKSLAERLKNERVSGADLVNFNEDDYKNCSITYGEKKKLQLLIEQKQTNLNAQLVVPISNASDSTQMQSEINRLKAIIQEQEQQIQEKNASVQQLEDITEKQEQQTQLQDAIIKQLQEALKTQSEEMQVLIDLSQEHRSLVLSSQNSSAK</sequence>
<accession>A0A814KBN8</accession>
<dbReference type="PROSITE" id="PS50262">
    <property type="entry name" value="G_PROTEIN_RECEP_F1_2"/>
    <property type="match status" value="1"/>
</dbReference>
<feature type="transmembrane region" description="Helical" evidence="6">
    <location>
        <begin position="251"/>
        <end position="277"/>
    </location>
</feature>
<evidence type="ECO:0000256" key="5">
    <source>
        <dbReference type="SAM" id="Coils"/>
    </source>
</evidence>
<keyword evidence="4 6" id="KW-0472">Membrane</keyword>
<evidence type="ECO:0000313" key="9">
    <source>
        <dbReference type="Proteomes" id="UP000663860"/>
    </source>
</evidence>
<dbReference type="Pfam" id="PF00001">
    <property type="entry name" value="7tm_1"/>
    <property type="match status" value="1"/>
</dbReference>
<reference evidence="8" key="1">
    <citation type="submission" date="2021-02" db="EMBL/GenBank/DDBJ databases">
        <authorList>
            <person name="Nowell W R."/>
        </authorList>
    </citation>
    <scope>NUCLEOTIDE SEQUENCE</scope>
</reference>
<feature type="transmembrane region" description="Helical" evidence="6">
    <location>
        <begin position="188"/>
        <end position="213"/>
    </location>
</feature>
<keyword evidence="3 6" id="KW-1133">Transmembrane helix</keyword>
<dbReference type="SUPFAM" id="SSF81321">
    <property type="entry name" value="Family A G protein-coupled receptor-like"/>
    <property type="match status" value="1"/>
</dbReference>
<dbReference type="EMBL" id="CAJNOE010000208">
    <property type="protein sequence ID" value="CAF1048855.1"/>
    <property type="molecule type" value="Genomic_DNA"/>
</dbReference>
<evidence type="ECO:0000256" key="6">
    <source>
        <dbReference type="SAM" id="Phobius"/>
    </source>
</evidence>
<name>A0A814KBN8_9BILA</name>
<evidence type="ECO:0000256" key="1">
    <source>
        <dbReference type="ARBA" id="ARBA00004370"/>
    </source>
</evidence>
<evidence type="ECO:0000259" key="7">
    <source>
        <dbReference type="PROSITE" id="PS50262"/>
    </source>
</evidence>
<dbReference type="PANTHER" id="PTHR46641:SF2">
    <property type="entry name" value="FMRFAMIDE RECEPTOR"/>
    <property type="match status" value="1"/>
</dbReference>
<feature type="coiled-coil region" evidence="5">
    <location>
        <begin position="435"/>
        <end position="504"/>
    </location>
</feature>
<feature type="transmembrane region" description="Helical" evidence="6">
    <location>
        <begin position="106"/>
        <end position="127"/>
    </location>
</feature>
<feature type="transmembrane region" description="Helical" evidence="6">
    <location>
        <begin position="26"/>
        <end position="51"/>
    </location>
</feature>
<keyword evidence="2 6" id="KW-0812">Transmembrane</keyword>
<evidence type="ECO:0000256" key="3">
    <source>
        <dbReference type="ARBA" id="ARBA00022989"/>
    </source>
</evidence>
<comment type="subcellular location">
    <subcellularLocation>
        <location evidence="1">Membrane</location>
    </subcellularLocation>
</comment>
<proteinExistence type="predicted"/>
<dbReference type="PANTHER" id="PTHR46641">
    <property type="entry name" value="FMRFAMIDE RECEPTOR-RELATED"/>
    <property type="match status" value="1"/>
</dbReference>
<dbReference type="InterPro" id="IPR013761">
    <property type="entry name" value="SAM/pointed_sf"/>
</dbReference>
<gene>
    <name evidence="8" type="ORF">IZO911_LOCUS20214</name>
</gene>
<organism evidence="8 9">
    <name type="scientific">Adineta steineri</name>
    <dbReference type="NCBI Taxonomy" id="433720"/>
    <lineage>
        <taxon>Eukaryota</taxon>
        <taxon>Metazoa</taxon>
        <taxon>Spiralia</taxon>
        <taxon>Gnathifera</taxon>
        <taxon>Rotifera</taxon>
        <taxon>Eurotatoria</taxon>
        <taxon>Bdelloidea</taxon>
        <taxon>Adinetida</taxon>
        <taxon>Adinetidae</taxon>
        <taxon>Adineta</taxon>
    </lineage>
</organism>
<feature type="transmembrane region" description="Helical" evidence="6">
    <location>
        <begin position="148"/>
        <end position="168"/>
    </location>
</feature>
<keyword evidence="5" id="KW-0175">Coiled coil</keyword>
<dbReference type="AlphaFoldDB" id="A0A814KBN8"/>
<feature type="domain" description="G-protein coupled receptors family 1 profile" evidence="7">
    <location>
        <begin position="43"/>
        <end position="254"/>
    </location>
</feature>